<dbReference type="SMART" id="SM00271">
    <property type="entry name" value="DnaJ"/>
    <property type="match status" value="1"/>
</dbReference>
<dbReference type="OrthoDB" id="445556at2759"/>
<dbReference type="InterPro" id="IPR036869">
    <property type="entry name" value="J_dom_sf"/>
</dbReference>
<dbReference type="Proteomes" id="UP000796880">
    <property type="component" value="Unassembled WGS sequence"/>
</dbReference>
<reference evidence="2" key="1">
    <citation type="submission" date="2020-03" db="EMBL/GenBank/DDBJ databases">
        <title>A high-quality chromosome-level genome assembly of a woody plant with both climbing and erect habits, Rhamnella rubrinervis.</title>
        <authorList>
            <person name="Lu Z."/>
            <person name="Yang Y."/>
            <person name="Zhu X."/>
            <person name="Sun Y."/>
        </authorList>
    </citation>
    <scope>NUCLEOTIDE SEQUENCE</scope>
    <source>
        <strain evidence="2">BYM</strain>
        <tissue evidence="2">Leaf</tissue>
    </source>
</reference>
<dbReference type="Gene3D" id="1.10.287.110">
    <property type="entry name" value="DnaJ domain"/>
    <property type="match status" value="1"/>
</dbReference>
<dbReference type="EMBL" id="VOIH02000005">
    <property type="protein sequence ID" value="KAF3446789.1"/>
    <property type="molecule type" value="Genomic_DNA"/>
</dbReference>
<protein>
    <recommendedName>
        <fullName evidence="1">J domain-containing protein</fullName>
    </recommendedName>
</protein>
<evidence type="ECO:0000313" key="3">
    <source>
        <dbReference type="Proteomes" id="UP000796880"/>
    </source>
</evidence>
<gene>
    <name evidence="2" type="ORF">FNV43_RR11969</name>
</gene>
<dbReference type="PANTHER" id="PTHR44240">
    <property type="entry name" value="DNAJ DOMAIN (PROKARYOTIC HEAT SHOCK PROTEIN)-RELATED"/>
    <property type="match status" value="1"/>
</dbReference>
<accession>A0A8K0H785</accession>
<dbReference type="CDD" id="cd06257">
    <property type="entry name" value="DnaJ"/>
    <property type="match status" value="1"/>
</dbReference>
<name>A0A8K0H785_9ROSA</name>
<keyword evidence="3" id="KW-1185">Reference proteome</keyword>
<dbReference type="PROSITE" id="PS50076">
    <property type="entry name" value="DNAJ_2"/>
    <property type="match status" value="1"/>
</dbReference>
<dbReference type="SUPFAM" id="SSF46565">
    <property type="entry name" value="Chaperone J-domain"/>
    <property type="match status" value="1"/>
</dbReference>
<evidence type="ECO:0000313" key="2">
    <source>
        <dbReference type="EMBL" id="KAF3446789.1"/>
    </source>
</evidence>
<dbReference type="PANTHER" id="PTHR44240:SF22">
    <property type="entry name" value="CHAPERONE PROTEIN DNAJ 11, CHLOROPLASTIC-LIKE"/>
    <property type="match status" value="1"/>
</dbReference>
<comment type="caution">
    <text evidence="2">The sequence shown here is derived from an EMBL/GenBank/DDBJ whole genome shotgun (WGS) entry which is preliminary data.</text>
</comment>
<dbReference type="AlphaFoldDB" id="A0A8K0H785"/>
<dbReference type="PRINTS" id="PR00625">
    <property type="entry name" value="JDOMAIN"/>
</dbReference>
<dbReference type="InterPro" id="IPR001623">
    <property type="entry name" value="DnaJ_domain"/>
</dbReference>
<dbReference type="InterPro" id="IPR052276">
    <property type="entry name" value="Diphthamide-biosynth_chaperone"/>
</dbReference>
<proteinExistence type="predicted"/>
<dbReference type="Pfam" id="PF00226">
    <property type="entry name" value="DnaJ"/>
    <property type="match status" value="1"/>
</dbReference>
<sequence>MISTSYSSSFASSAPLLLSPKVGTAPRHAQPSSVTFRPLTISGSCNSTVERPAVSHIASSSSLYDVLGIQMGATSQEIKTAYRRLARLVHPDVVVKSNGTQSSPTSPDEFLKVHEAYSTLSHPQKRADYDRLMYIRRRPILPLSRLYDLKATPQGLLQLPPPKQCRPANCGPEPGPNKIMDSWALGLFEVQLNGPA</sequence>
<evidence type="ECO:0000259" key="1">
    <source>
        <dbReference type="PROSITE" id="PS50076"/>
    </source>
</evidence>
<organism evidence="2 3">
    <name type="scientific">Rhamnella rubrinervis</name>
    <dbReference type="NCBI Taxonomy" id="2594499"/>
    <lineage>
        <taxon>Eukaryota</taxon>
        <taxon>Viridiplantae</taxon>
        <taxon>Streptophyta</taxon>
        <taxon>Embryophyta</taxon>
        <taxon>Tracheophyta</taxon>
        <taxon>Spermatophyta</taxon>
        <taxon>Magnoliopsida</taxon>
        <taxon>eudicotyledons</taxon>
        <taxon>Gunneridae</taxon>
        <taxon>Pentapetalae</taxon>
        <taxon>rosids</taxon>
        <taxon>fabids</taxon>
        <taxon>Rosales</taxon>
        <taxon>Rhamnaceae</taxon>
        <taxon>rhamnoid group</taxon>
        <taxon>Rhamneae</taxon>
        <taxon>Rhamnella</taxon>
    </lineage>
</organism>
<feature type="domain" description="J" evidence="1">
    <location>
        <begin position="62"/>
        <end position="133"/>
    </location>
</feature>